<dbReference type="EMBL" id="MLQQ01000035">
    <property type="protein sequence ID" value="OIJ10993.1"/>
    <property type="molecule type" value="Genomic_DNA"/>
</dbReference>
<dbReference type="AlphaFoldDB" id="A0A1S2LFZ2"/>
<comment type="subcellular location">
    <subcellularLocation>
        <location evidence="1">Cytoplasm</location>
    </subcellularLocation>
</comment>
<dbReference type="Gene3D" id="6.10.250.790">
    <property type="match status" value="1"/>
</dbReference>
<organism evidence="10 11">
    <name type="scientific">Anaerobacillus arseniciselenatis</name>
    <dbReference type="NCBI Taxonomy" id="85682"/>
    <lineage>
        <taxon>Bacteria</taxon>
        <taxon>Bacillati</taxon>
        <taxon>Bacillota</taxon>
        <taxon>Bacilli</taxon>
        <taxon>Bacillales</taxon>
        <taxon>Bacillaceae</taxon>
        <taxon>Anaerobacillus</taxon>
    </lineage>
</organism>
<dbReference type="InterPro" id="IPR007838">
    <property type="entry name" value="Cell_div_ZapA-like"/>
</dbReference>
<evidence type="ECO:0000313" key="11">
    <source>
        <dbReference type="Proteomes" id="UP000180098"/>
    </source>
</evidence>
<sequence length="84" mass="9571">MGEEKSKRRTTVKINGQSYVISGQADVSHIKEVAKFVDEKMKKMRNVNPYLDSTQLAVLAAVNISDEYLRLKKQQESIKKDGEK</sequence>
<keyword evidence="11" id="KW-1185">Reference proteome</keyword>
<dbReference type="GO" id="GO:0043093">
    <property type="term" value="P:FtsZ-dependent cytokinesis"/>
    <property type="evidence" value="ECO:0007669"/>
    <property type="project" value="TreeGrafter"/>
</dbReference>
<dbReference type="Proteomes" id="UP000180098">
    <property type="component" value="Unassembled WGS sequence"/>
</dbReference>
<dbReference type="InterPro" id="IPR036192">
    <property type="entry name" value="Cell_div_ZapA-like_sf"/>
</dbReference>
<dbReference type="GO" id="GO:0030428">
    <property type="term" value="C:cell septum"/>
    <property type="evidence" value="ECO:0007669"/>
    <property type="project" value="TreeGrafter"/>
</dbReference>
<evidence type="ECO:0000256" key="6">
    <source>
        <dbReference type="ARBA" id="ARBA00023306"/>
    </source>
</evidence>
<gene>
    <name evidence="10" type="ORF">BKP35_12995</name>
</gene>
<dbReference type="PANTHER" id="PTHR34981">
    <property type="entry name" value="CELL DIVISION PROTEIN ZAPA"/>
    <property type="match status" value="1"/>
</dbReference>
<evidence type="ECO:0000256" key="2">
    <source>
        <dbReference type="ARBA" id="ARBA00015195"/>
    </source>
</evidence>
<dbReference type="InterPro" id="IPR053712">
    <property type="entry name" value="Bac_CellDiv_Activator"/>
</dbReference>
<dbReference type="Pfam" id="PF05164">
    <property type="entry name" value="ZapA"/>
    <property type="match status" value="1"/>
</dbReference>
<dbReference type="OrthoDB" id="9808604at2"/>
<dbReference type="GO" id="GO:0032153">
    <property type="term" value="C:cell division site"/>
    <property type="evidence" value="ECO:0007669"/>
    <property type="project" value="TreeGrafter"/>
</dbReference>
<evidence type="ECO:0000256" key="1">
    <source>
        <dbReference type="ARBA" id="ARBA00004496"/>
    </source>
</evidence>
<comment type="subunit">
    <text evidence="8">Homodimer. Interacts with FtsZ.</text>
</comment>
<evidence type="ECO:0000313" key="10">
    <source>
        <dbReference type="EMBL" id="OIJ10993.1"/>
    </source>
</evidence>
<dbReference type="GO" id="GO:0005829">
    <property type="term" value="C:cytosol"/>
    <property type="evidence" value="ECO:0007669"/>
    <property type="project" value="TreeGrafter"/>
</dbReference>
<keyword evidence="3" id="KW-0963">Cytoplasm</keyword>
<dbReference type="GO" id="GO:0000917">
    <property type="term" value="P:division septum assembly"/>
    <property type="evidence" value="ECO:0007669"/>
    <property type="project" value="UniProtKB-KW"/>
</dbReference>
<reference evidence="10 11" key="1">
    <citation type="submission" date="2016-10" db="EMBL/GenBank/DDBJ databases">
        <title>Draft genome sequences of four alkaliphilic bacteria belonging to the Anaerobacillus genus.</title>
        <authorList>
            <person name="Bassil N.M."/>
            <person name="Lloyd J.R."/>
        </authorList>
    </citation>
    <scope>NUCLEOTIDE SEQUENCE [LARGE SCALE GENOMIC DNA]</scope>
    <source>
        <strain evidence="10 11">DSM 15340</strain>
    </source>
</reference>
<protein>
    <recommendedName>
        <fullName evidence="2">Cell division protein ZapA</fullName>
    </recommendedName>
    <alternativeName>
        <fullName evidence="9">Z ring-associated protein ZapA</fullName>
    </alternativeName>
</protein>
<evidence type="ECO:0000256" key="8">
    <source>
        <dbReference type="ARBA" id="ARBA00026068"/>
    </source>
</evidence>
<comment type="function">
    <text evidence="7">Activator of cell division through the inhibition of FtsZ GTPase activity, therefore promoting FtsZ assembly into bundles of protofilaments necessary for the formation of the division Z ring. It is recruited early at mid-cell but it is not essential for cell division.</text>
</comment>
<keyword evidence="6" id="KW-0131">Cell cycle</keyword>
<dbReference type="RefSeq" id="WP_071313782.1">
    <property type="nucleotide sequence ID" value="NZ_MLQQ01000035.1"/>
</dbReference>
<evidence type="ECO:0000256" key="4">
    <source>
        <dbReference type="ARBA" id="ARBA00022618"/>
    </source>
</evidence>
<evidence type="ECO:0000256" key="5">
    <source>
        <dbReference type="ARBA" id="ARBA00023210"/>
    </source>
</evidence>
<proteinExistence type="predicted"/>
<evidence type="ECO:0000256" key="7">
    <source>
        <dbReference type="ARBA" id="ARBA00024910"/>
    </source>
</evidence>
<name>A0A1S2LFZ2_9BACI</name>
<keyword evidence="4 10" id="KW-0132">Cell division</keyword>
<dbReference type="PANTHER" id="PTHR34981:SF1">
    <property type="entry name" value="CELL DIVISION PROTEIN ZAPA"/>
    <property type="match status" value="1"/>
</dbReference>
<evidence type="ECO:0000256" key="9">
    <source>
        <dbReference type="ARBA" id="ARBA00033158"/>
    </source>
</evidence>
<keyword evidence="5" id="KW-0717">Septation</keyword>
<dbReference type="SUPFAM" id="SSF102829">
    <property type="entry name" value="Cell division protein ZapA-like"/>
    <property type="match status" value="1"/>
</dbReference>
<accession>A0A1S2LFZ2</accession>
<dbReference type="GO" id="GO:0000921">
    <property type="term" value="P:septin ring assembly"/>
    <property type="evidence" value="ECO:0007669"/>
    <property type="project" value="TreeGrafter"/>
</dbReference>
<comment type="caution">
    <text evidence="10">The sequence shown here is derived from an EMBL/GenBank/DDBJ whole genome shotgun (WGS) entry which is preliminary data.</text>
</comment>
<evidence type="ECO:0000256" key="3">
    <source>
        <dbReference type="ARBA" id="ARBA00022490"/>
    </source>
</evidence>
<dbReference type="NCBIfam" id="NF010724">
    <property type="entry name" value="PRK14126.1"/>
    <property type="match status" value="1"/>
</dbReference>